<feature type="transmembrane region" description="Helical" evidence="2">
    <location>
        <begin position="487"/>
        <end position="509"/>
    </location>
</feature>
<organism evidence="3 4">
    <name type="scientific">Moniliophthora roreri (strain MCA 2997)</name>
    <name type="common">Cocoa frosty pod rot fungus</name>
    <name type="synonym">Crinipellis roreri</name>
    <dbReference type="NCBI Taxonomy" id="1381753"/>
    <lineage>
        <taxon>Eukaryota</taxon>
        <taxon>Fungi</taxon>
        <taxon>Dikarya</taxon>
        <taxon>Basidiomycota</taxon>
        <taxon>Agaricomycotina</taxon>
        <taxon>Agaricomycetes</taxon>
        <taxon>Agaricomycetidae</taxon>
        <taxon>Agaricales</taxon>
        <taxon>Marasmiineae</taxon>
        <taxon>Marasmiaceae</taxon>
        <taxon>Moniliophthora</taxon>
    </lineage>
</organism>
<dbReference type="OrthoDB" id="3248909at2759"/>
<dbReference type="Pfam" id="PF11915">
    <property type="entry name" value="DUF3433"/>
    <property type="match status" value="1"/>
</dbReference>
<feature type="transmembrane region" description="Helical" evidence="2">
    <location>
        <begin position="64"/>
        <end position="87"/>
    </location>
</feature>
<keyword evidence="4" id="KW-1185">Reference proteome</keyword>
<dbReference type="AlphaFoldDB" id="V2XXZ6"/>
<feature type="transmembrane region" description="Helical" evidence="2">
    <location>
        <begin position="445"/>
        <end position="467"/>
    </location>
</feature>
<keyword evidence="2" id="KW-0472">Membrane</keyword>
<dbReference type="InterPro" id="IPR021840">
    <property type="entry name" value="DUF3433"/>
</dbReference>
<dbReference type="KEGG" id="mrr:Moror_3757"/>
<sequence length="1028" mass="112811">MPDDVPIVSVSLANVAVESFLYGIFFVLDIGTIMLICFPLNDMTRTLMKESISRRIQITVKKPMFLGSIALFISITGHWICTVLRLFEAVVFSEKGPLAYYEDLSQDLYAIKTGFSEASLIITDSMLIYRLWMIWSRNYYVIIIPILTLIGLIVCGIGGTNDFAHYTPGQSVFSSVTQAWVISDGVFTLLTNMYSSTLIGYRIWRTERESRYSGAVRVGSGSNLSSVLVIFVESALLYTTWTTVCIATYAAESRVESINSDCWAVVAGISSCLINQHHEAANMRETWLAYPMQPLHRVEDTPTTDRTSFSGVDGSDSDNQTAADFSMSSSSPHPAALRAGHSYNSEMTAIADEDGVMQSKTSSVVQPLPKGASMPSPTTPQYPPQPEPDSPPGTPNQRLLDDSNHVQFATYPSEEKRRNSGWEPTRAKGKYEHGKTWIPLPLRPWFWLTFVVILILLAIGLEVALHLSNKNNGFAVRGDPTRPQSGVWHYVYTLPPVIVAMFIVAMWTWTDIEIKKMQPYVDLVHGDSPPHRSLLLDYTRTNNFVVWIHALSNRHFTVFLASLMLLTSLSFQPLSAALLDVRNVWWSIPDASIPVRSVLGLNNSAVSGDLTSFLASAGFAGATALYDLPQPPFTNGMYTIMEFDFPDVTRNGTTIFANATAIKTEPGCQPVSVTSTPLGDGRWVNSLAQDGCGLTFNVARTGPSLFGVSVANCTSGNEVGVPLEKRPVVFWFFTYTTTPPSSSATICYPRFSLFNVAATIDLGSGNVTKVVEQGPLNGNFTSQAGDLQQLDGRAFNGIEFPAGNDSTITDRKTAIQLTMPAAIFQRAVESPEGVQGSFSANRFVGLSERVYTGYLSLLAKDVYFVPAQGDEQINLGIKTTVRRLFLSPVATHLLAAGLLAVSIVACCVHIVHRYERRNLRLAHEPGTIASAVSIGGSTHLSSLLNNGQSEEKDMREALGRKKFRIDPKTMKIVMEGEDGYEYASTPREGELMGRRKSVFEALQRGSRRLSVFNSGVGEGPKSPKSPRA</sequence>
<feature type="compositionally biased region" description="Polar residues" evidence="1">
    <location>
        <begin position="317"/>
        <end position="332"/>
    </location>
</feature>
<proteinExistence type="predicted"/>
<feature type="transmembrane region" description="Helical" evidence="2">
    <location>
        <begin position="179"/>
        <end position="201"/>
    </location>
</feature>
<feature type="transmembrane region" description="Helical" evidence="2">
    <location>
        <begin position="139"/>
        <end position="159"/>
    </location>
</feature>
<feature type="transmembrane region" description="Helical" evidence="2">
    <location>
        <begin position="109"/>
        <end position="132"/>
    </location>
</feature>
<accession>V2XXZ6</accession>
<protein>
    <submittedName>
        <fullName evidence="3">Uncharacterized protein</fullName>
    </submittedName>
</protein>
<dbReference type="HOGENOM" id="CLU_294759_0_0_1"/>
<dbReference type="PANTHER" id="PTHR37544">
    <property type="entry name" value="SPRAY-RELATED"/>
    <property type="match status" value="1"/>
</dbReference>
<evidence type="ECO:0000256" key="2">
    <source>
        <dbReference type="SAM" id="Phobius"/>
    </source>
</evidence>
<evidence type="ECO:0000313" key="3">
    <source>
        <dbReference type="EMBL" id="ESK84284.1"/>
    </source>
</evidence>
<keyword evidence="2" id="KW-0812">Transmembrane</keyword>
<feature type="region of interest" description="Disordered" evidence="1">
    <location>
        <begin position="298"/>
        <end position="338"/>
    </location>
</feature>
<evidence type="ECO:0000313" key="4">
    <source>
        <dbReference type="Proteomes" id="UP000017559"/>
    </source>
</evidence>
<feature type="transmembrane region" description="Helical" evidence="2">
    <location>
        <begin position="20"/>
        <end position="43"/>
    </location>
</feature>
<gene>
    <name evidence="3" type="ORF">Moror_3757</name>
</gene>
<evidence type="ECO:0000256" key="1">
    <source>
        <dbReference type="SAM" id="MobiDB-lite"/>
    </source>
</evidence>
<name>V2XXZ6_MONRO</name>
<dbReference type="EMBL" id="AWSO01001335">
    <property type="protein sequence ID" value="ESK84284.1"/>
    <property type="molecule type" value="Genomic_DNA"/>
</dbReference>
<keyword evidence="2" id="KW-1133">Transmembrane helix</keyword>
<comment type="caution">
    <text evidence="3">The sequence shown here is derived from an EMBL/GenBank/DDBJ whole genome shotgun (WGS) entry which is preliminary data.</text>
</comment>
<reference evidence="3 4" key="1">
    <citation type="journal article" date="2014" name="BMC Genomics">
        <title>Genome and secretome analysis of the hemibiotrophic fungal pathogen, Moniliophthora roreri, which causes frosty pod rot disease of cacao: mechanisms of the biotrophic and necrotrophic phases.</title>
        <authorList>
            <person name="Meinhardt L.W."/>
            <person name="Costa G.G.L."/>
            <person name="Thomazella D.P.T."/>
            <person name="Teixeira P.J.P.L."/>
            <person name="Carazzolle M.F."/>
            <person name="Schuster S.C."/>
            <person name="Carlson J.E."/>
            <person name="Guiltinan M.J."/>
            <person name="Mieczkowski P."/>
            <person name="Farmer A."/>
            <person name="Ramaraj T."/>
            <person name="Crozier J."/>
            <person name="Davis R.E."/>
            <person name="Shao J."/>
            <person name="Melnick R.L."/>
            <person name="Pereira G.A.G."/>
            <person name="Bailey B.A."/>
        </authorList>
    </citation>
    <scope>NUCLEOTIDE SEQUENCE [LARGE SCALE GENOMIC DNA]</scope>
    <source>
        <strain evidence="3 4">MCA 2997</strain>
    </source>
</reference>
<feature type="region of interest" description="Disordered" evidence="1">
    <location>
        <begin position="356"/>
        <end position="400"/>
    </location>
</feature>
<feature type="transmembrane region" description="Helical" evidence="2">
    <location>
        <begin position="889"/>
        <end position="911"/>
    </location>
</feature>
<feature type="compositionally biased region" description="Pro residues" evidence="1">
    <location>
        <begin position="377"/>
        <end position="394"/>
    </location>
</feature>
<dbReference type="Proteomes" id="UP000017559">
    <property type="component" value="Unassembled WGS sequence"/>
</dbReference>
<dbReference type="PANTHER" id="PTHR37544:SF3">
    <property type="entry name" value="SPRAY"/>
    <property type="match status" value="1"/>
</dbReference>